<evidence type="ECO:0000256" key="1">
    <source>
        <dbReference type="SAM" id="SignalP"/>
    </source>
</evidence>
<organism evidence="3 5">
    <name type="scientific">Arcobacter ellisii</name>
    <dbReference type="NCBI Taxonomy" id="913109"/>
    <lineage>
        <taxon>Bacteria</taxon>
        <taxon>Pseudomonadati</taxon>
        <taxon>Campylobacterota</taxon>
        <taxon>Epsilonproteobacteria</taxon>
        <taxon>Campylobacterales</taxon>
        <taxon>Arcobacteraceae</taxon>
        <taxon>Arcobacter</taxon>
    </lineage>
</organism>
<accession>A0A347UAC8</accession>
<keyword evidence="1" id="KW-0732">Signal</keyword>
<dbReference type="AlphaFoldDB" id="A0A347UAC8"/>
<dbReference type="Proteomes" id="UP000262582">
    <property type="component" value="Chromosome"/>
</dbReference>
<evidence type="ECO:0000313" key="2">
    <source>
        <dbReference type="EMBL" id="AXX95806.1"/>
    </source>
</evidence>
<sequence length="127" mass="14662">MNRYLVSFLALTATLFAEATVTNEVKPLEKNVVQEQPYNPNVDCLILEDEKSIICKFEVIRDPQQEQLIIINWISPTGEVSRTREMIIPAGDSSAYDYRYLDGREGGKWDFKIIYSGKEYSSQFELK</sequence>
<feature type="signal peptide" evidence="1">
    <location>
        <begin position="1"/>
        <end position="19"/>
    </location>
</feature>
<protein>
    <recommendedName>
        <fullName evidence="6">DUF2914 domain-containing protein</fullName>
    </recommendedName>
</protein>
<keyword evidence="4" id="KW-1185">Reference proteome</keyword>
<name>A0A347UAC8_9BACT</name>
<evidence type="ECO:0008006" key="6">
    <source>
        <dbReference type="Google" id="ProtNLM"/>
    </source>
</evidence>
<reference evidence="3 5" key="1">
    <citation type="submission" date="2017-09" db="EMBL/GenBank/DDBJ databases">
        <title>Genomics of the genus Arcobacter.</title>
        <authorList>
            <person name="Perez-Cataluna A."/>
            <person name="Figueras M.J."/>
            <person name="Salas-Masso N."/>
        </authorList>
    </citation>
    <scope>NUCLEOTIDE SEQUENCE [LARGE SCALE GENOMIC DNA]</scope>
    <source>
        <strain evidence="3 5">CECT 7837</strain>
    </source>
</reference>
<dbReference type="EMBL" id="NXIG01000014">
    <property type="protein sequence ID" value="RXI29090.1"/>
    <property type="molecule type" value="Genomic_DNA"/>
</dbReference>
<dbReference type="OrthoDB" id="5344195at2"/>
<proteinExistence type="predicted"/>
<dbReference type="KEGG" id="aell:AELL_2166"/>
<evidence type="ECO:0000313" key="5">
    <source>
        <dbReference type="Proteomes" id="UP000290588"/>
    </source>
</evidence>
<dbReference type="Proteomes" id="UP000290588">
    <property type="component" value="Unassembled WGS sequence"/>
</dbReference>
<dbReference type="RefSeq" id="WP_118917969.1">
    <property type="nucleotide sequence ID" value="NZ_CP032097.1"/>
</dbReference>
<feature type="chain" id="PRO_5044584803" description="DUF2914 domain-containing protein" evidence="1">
    <location>
        <begin position="20"/>
        <end position="127"/>
    </location>
</feature>
<gene>
    <name evidence="2" type="ORF">AELL_2166</name>
    <name evidence="3" type="ORF">CP962_11945</name>
</gene>
<evidence type="ECO:0000313" key="3">
    <source>
        <dbReference type="EMBL" id="RXI29090.1"/>
    </source>
</evidence>
<dbReference type="EMBL" id="CP032097">
    <property type="protein sequence ID" value="AXX95806.1"/>
    <property type="molecule type" value="Genomic_DNA"/>
</dbReference>
<evidence type="ECO:0000313" key="4">
    <source>
        <dbReference type="Proteomes" id="UP000262582"/>
    </source>
</evidence>
<reference evidence="2 4" key="2">
    <citation type="submission" date="2018-08" db="EMBL/GenBank/DDBJ databases">
        <title>Complete genome of the Arcobacter ellisii type strain LMG 26155.</title>
        <authorList>
            <person name="Miller W.G."/>
            <person name="Yee E."/>
            <person name="Bono J.L."/>
        </authorList>
    </citation>
    <scope>NUCLEOTIDE SEQUENCE [LARGE SCALE GENOMIC DNA]</scope>
    <source>
        <strain evidence="2 4">LMG 26155</strain>
    </source>
</reference>